<dbReference type="RefSeq" id="WP_353293981.1">
    <property type="nucleotide sequence ID" value="NZ_BAABWH010000002.1"/>
</dbReference>
<dbReference type="EMBL" id="BAABWH010000002">
    <property type="protein sequence ID" value="GAA6145047.1"/>
    <property type="molecule type" value="Genomic_DNA"/>
</dbReference>
<keyword evidence="2" id="KW-1185">Reference proteome</keyword>
<accession>A0ABP9ZY39</accession>
<name>A0ABP9ZY39_9GAMM</name>
<reference evidence="1 2" key="1">
    <citation type="submission" date="2024-04" db="EMBL/GenBank/DDBJ databases">
        <title>Draft genome sequence of Thalassolituus maritimus NBRC 116585.</title>
        <authorList>
            <person name="Miyakawa T."/>
            <person name="Kusuya Y."/>
            <person name="Miura T."/>
        </authorList>
    </citation>
    <scope>NUCLEOTIDE SEQUENCE [LARGE SCALE GENOMIC DNA]</scope>
    <source>
        <strain evidence="1 2">5NW40-0001</strain>
    </source>
</reference>
<dbReference type="Proteomes" id="UP001481413">
    <property type="component" value="Unassembled WGS sequence"/>
</dbReference>
<proteinExistence type="predicted"/>
<organism evidence="1 2">
    <name type="scientific">Thalassolituus maritimus</name>
    <dbReference type="NCBI Taxonomy" id="484498"/>
    <lineage>
        <taxon>Bacteria</taxon>
        <taxon>Pseudomonadati</taxon>
        <taxon>Pseudomonadota</taxon>
        <taxon>Gammaproteobacteria</taxon>
        <taxon>Oceanospirillales</taxon>
        <taxon>Oceanospirillaceae</taxon>
        <taxon>Thalassolituus</taxon>
    </lineage>
</organism>
<evidence type="ECO:0000313" key="1">
    <source>
        <dbReference type="EMBL" id="GAA6145047.1"/>
    </source>
</evidence>
<evidence type="ECO:0000313" key="2">
    <source>
        <dbReference type="Proteomes" id="UP001481413"/>
    </source>
</evidence>
<protein>
    <submittedName>
        <fullName evidence="1">Uncharacterized protein</fullName>
    </submittedName>
</protein>
<dbReference type="SUPFAM" id="SSF160246">
    <property type="entry name" value="EspE N-terminal domain-like"/>
    <property type="match status" value="1"/>
</dbReference>
<gene>
    <name evidence="1" type="ORF">NBRC116585_11640</name>
</gene>
<comment type="caution">
    <text evidence="1">The sequence shown here is derived from an EMBL/GenBank/DDBJ whole genome shotgun (WGS) entry which is preliminary data.</text>
</comment>
<dbReference type="InterPro" id="IPR037257">
    <property type="entry name" value="T2SS_E_N_sf"/>
</dbReference>
<sequence>MPSSTSLKLRLGQLLLNRQAITRKQLDAALRYQKEHAGAKLGEALIAIGAIDEGLLKRVLRQQRWLRPAATCVALLSPMSMTYAYDPEEYMLSTQDEAATYWYLQEEEQQSYSGGEQAMRLLSTAYDLYQGPPQAGEWRYSLSETDSSNGYQVEMKVFF</sequence>